<evidence type="ECO:0000313" key="26">
    <source>
        <dbReference type="Proteomes" id="UP001152755"/>
    </source>
</evidence>
<protein>
    <recommendedName>
        <fullName evidence="17">Acyl-coenzyme A thioesterase THEM4</fullName>
        <ecNumber evidence="16">3.1.2.2</ecNumber>
    </recommendedName>
    <alternativeName>
        <fullName evidence="18">Thioesterase superfamily member 4</fullName>
    </alternativeName>
</protein>
<evidence type="ECO:0000256" key="13">
    <source>
        <dbReference type="ARBA" id="ARBA00035852"/>
    </source>
</evidence>
<keyword evidence="10" id="KW-0443">Lipid metabolism</keyword>
<comment type="catalytic activity">
    <reaction evidence="14">
        <text>(9Z)-octadecenoyl-CoA + H2O = (9Z)-octadecenoate + CoA + H(+)</text>
        <dbReference type="Rhea" id="RHEA:40139"/>
        <dbReference type="ChEBI" id="CHEBI:15377"/>
        <dbReference type="ChEBI" id="CHEBI:15378"/>
        <dbReference type="ChEBI" id="CHEBI:30823"/>
        <dbReference type="ChEBI" id="CHEBI:57287"/>
        <dbReference type="ChEBI" id="CHEBI:57387"/>
    </reaction>
    <physiologicalReaction direction="left-to-right" evidence="14">
        <dbReference type="Rhea" id="RHEA:40140"/>
    </physiologicalReaction>
</comment>
<evidence type="ECO:0000256" key="5">
    <source>
        <dbReference type="ARBA" id="ARBA00022490"/>
    </source>
</evidence>
<dbReference type="GO" id="GO:0016787">
    <property type="term" value="F:hydrolase activity"/>
    <property type="evidence" value="ECO:0007669"/>
    <property type="project" value="UniProtKB-KW"/>
</dbReference>
<comment type="catalytic activity">
    <reaction evidence="13">
        <text>(5Z,8Z,11Z,14Z)-eicosatetraenoyl-CoA + H2O = (5Z,8Z,11Z,14Z)-eicosatetraenoate + CoA + H(+)</text>
        <dbReference type="Rhea" id="RHEA:40151"/>
        <dbReference type="ChEBI" id="CHEBI:15377"/>
        <dbReference type="ChEBI" id="CHEBI:15378"/>
        <dbReference type="ChEBI" id="CHEBI:32395"/>
        <dbReference type="ChEBI" id="CHEBI:57287"/>
        <dbReference type="ChEBI" id="CHEBI:57368"/>
    </reaction>
    <physiologicalReaction direction="left-to-right" evidence="13">
        <dbReference type="Rhea" id="RHEA:40152"/>
    </physiologicalReaction>
</comment>
<feature type="domain" description="Thioesterase" evidence="24">
    <location>
        <begin position="72"/>
        <end position="139"/>
    </location>
</feature>
<dbReference type="InterPro" id="IPR052365">
    <property type="entry name" value="THEM4/THEM5_acyl-CoA_thioest"/>
</dbReference>
<evidence type="ECO:0000256" key="3">
    <source>
        <dbReference type="ARBA" id="ARBA00004632"/>
    </source>
</evidence>
<keyword evidence="12" id="KW-0966">Cell projection</keyword>
<keyword evidence="4" id="KW-1003">Cell membrane</keyword>
<comment type="catalytic activity">
    <reaction evidence="21">
        <text>decanoyl-CoA + H2O = decanoate + CoA + H(+)</text>
        <dbReference type="Rhea" id="RHEA:40059"/>
        <dbReference type="ChEBI" id="CHEBI:15377"/>
        <dbReference type="ChEBI" id="CHEBI:15378"/>
        <dbReference type="ChEBI" id="CHEBI:27689"/>
        <dbReference type="ChEBI" id="CHEBI:57287"/>
        <dbReference type="ChEBI" id="CHEBI:61430"/>
    </reaction>
    <physiologicalReaction direction="left-to-right" evidence="21">
        <dbReference type="Rhea" id="RHEA:40060"/>
    </physiologicalReaction>
</comment>
<sequence>MSSTWSLPADIEIPVRHPMAPEPGAQMREHWEKCFGCGSDQPTGLGMTFIAGEGLTVEAQFDVAHRYQGGPGVIHGGILSTGFDEAMGTCCMLLANSVVTAHLEVDYARPIVLGSTLKFSCRIDGAVRRKVYSSAEAYVDGSNAPVATARALFVQIDMDQHFKDTKQFIDHF</sequence>
<evidence type="ECO:0000256" key="14">
    <source>
        <dbReference type="ARBA" id="ARBA00037002"/>
    </source>
</evidence>
<keyword evidence="6" id="KW-0053">Apoptosis</keyword>
<comment type="similarity">
    <text evidence="15">Belongs to the THEM4/THEM5 thioesterase family.</text>
</comment>
<comment type="subcellular location">
    <subcellularLocation>
        <location evidence="3">Cell projection</location>
        <location evidence="3">Ruffle membrane</location>
    </subcellularLocation>
    <subcellularLocation>
        <location evidence="2">Cytoplasm</location>
    </subcellularLocation>
    <subcellularLocation>
        <location evidence="1">Membrane</location>
        <topology evidence="1">Peripheral membrane protein</topology>
    </subcellularLocation>
</comment>
<dbReference type="AlphaFoldDB" id="A0A9X4M122"/>
<name>A0A9X4M122_9ACTN</name>
<keyword evidence="9" id="KW-0809">Transit peptide</keyword>
<dbReference type="InterPro" id="IPR006683">
    <property type="entry name" value="Thioestr_dom"/>
</dbReference>
<evidence type="ECO:0000256" key="11">
    <source>
        <dbReference type="ARBA" id="ARBA00023136"/>
    </source>
</evidence>
<evidence type="ECO:0000313" key="25">
    <source>
        <dbReference type="EMBL" id="MDG3016050.1"/>
    </source>
</evidence>
<comment type="catalytic activity">
    <reaction evidence="19">
        <text>octanoyl-CoA + H2O = octanoate + CoA + H(+)</text>
        <dbReference type="Rhea" id="RHEA:30143"/>
        <dbReference type="ChEBI" id="CHEBI:15377"/>
        <dbReference type="ChEBI" id="CHEBI:15378"/>
        <dbReference type="ChEBI" id="CHEBI:25646"/>
        <dbReference type="ChEBI" id="CHEBI:57287"/>
        <dbReference type="ChEBI" id="CHEBI:57386"/>
    </reaction>
    <physiologicalReaction direction="left-to-right" evidence="19">
        <dbReference type="Rhea" id="RHEA:30144"/>
    </physiologicalReaction>
</comment>
<comment type="catalytic activity">
    <reaction evidence="20">
        <text>hexadecanoyl-CoA + H2O = hexadecanoate + CoA + H(+)</text>
        <dbReference type="Rhea" id="RHEA:16645"/>
        <dbReference type="ChEBI" id="CHEBI:7896"/>
        <dbReference type="ChEBI" id="CHEBI:15377"/>
        <dbReference type="ChEBI" id="CHEBI:15378"/>
        <dbReference type="ChEBI" id="CHEBI:57287"/>
        <dbReference type="ChEBI" id="CHEBI:57379"/>
        <dbReference type="EC" id="3.1.2.2"/>
    </reaction>
    <physiologicalReaction direction="left-to-right" evidence="20">
        <dbReference type="Rhea" id="RHEA:16646"/>
    </physiologicalReaction>
</comment>
<evidence type="ECO:0000256" key="7">
    <source>
        <dbReference type="ARBA" id="ARBA00022801"/>
    </source>
</evidence>
<evidence type="ECO:0000256" key="2">
    <source>
        <dbReference type="ARBA" id="ARBA00004496"/>
    </source>
</evidence>
<evidence type="ECO:0000256" key="15">
    <source>
        <dbReference type="ARBA" id="ARBA00038456"/>
    </source>
</evidence>
<evidence type="ECO:0000256" key="21">
    <source>
        <dbReference type="ARBA" id="ARBA00047969"/>
    </source>
</evidence>
<evidence type="ECO:0000256" key="17">
    <source>
        <dbReference type="ARBA" id="ARBA00040123"/>
    </source>
</evidence>
<keyword evidence="5" id="KW-0963">Cytoplasm</keyword>
<dbReference type="CDD" id="cd03443">
    <property type="entry name" value="PaaI_thioesterase"/>
    <property type="match status" value="1"/>
</dbReference>
<dbReference type="GO" id="GO:0016020">
    <property type="term" value="C:membrane"/>
    <property type="evidence" value="ECO:0007669"/>
    <property type="project" value="UniProtKB-SubCell"/>
</dbReference>
<evidence type="ECO:0000256" key="6">
    <source>
        <dbReference type="ARBA" id="ARBA00022703"/>
    </source>
</evidence>
<evidence type="ECO:0000256" key="22">
    <source>
        <dbReference type="ARBA" id="ARBA00048074"/>
    </source>
</evidence>
<evidence type="ECO:0000256" key="23">
    <source>
        <dbReference type="ARBA" id="ARBA00048180"/>
    </source>
</evidence>
<keyword evidence="7" id="KW-0378">Hydrolase</keyword>
<dbReference type="InterPro" id="IPR029069">
    <property type="entry name" value="HotDog_dom_sf"/>
</dbReference>
<evidence type="ECO:0000256" key="16">
    <source>
        <dbReference type="ARBA" id="ARBA00038848"/>
    </source>
</evidence>
<keyword evidence="11" id="KW-0472">Membrane</keyword>
<dbReference type="PANTHER" id="PTHR12418:SF19">
    <property type="entry name" value="ACYL-COENZYME A THIOESTERASE THEM4"/>
    <property type="match status" value="1"/>
</dbReference>
<dbReference type="RefSeq" id="WP_332520366.1">
    <property type="nucleotide sequence ID" value="NZ_JANRHA010000011.1"/>
</dbReference>
<organism evidence="25 26">
    <name type="scientific">Speluncibacter jeojiensis</name>
    <dbReference type="NCBI Taxonomy" id="2710754"/>
    <lineage>
        <taxon>Bacteria</taxon>
        <taxon>Bacillati</taxon>
        <taxon>Actinomycetota</taxon>
        <taxon>Actinomycetes</taxon>
        <taxon>Mycobacteriales</taxon>
        <taxon>Speluncibacteraceae</taxon>
        <taxon>Speluncibacter</taxon>
    </lineage>
</organism>
<evidence type="ECO:0000256" key="19">
    <source>
        <dbReference type="ARBA" id="ARBA00047588"/>
    </source>
</evidence>
<evidence type="ECO:0000256" key="18">
    <source>
        <dbReference type="ARBA" id="ARBA00043210"/>
    </source>
</evidence>
<evidence type="ECO:0000256" key="4">
    <source>
        <dbReference type="ARBA" id="ARBA00022475"/>
    </source>
</evidence>
<dbReference type="Gene3D" id="3.10.129.10">
    <property type="entry name" value="Hotdog Thioesterase"/>
    <property type="match status" value="1"/>
</dbReference>
<dbReference type="Pfam" id="PF03061">
    <property type="entry name" value="4HBT"/>
    <property type="match status" value="1"/>
</dbReference>
<keyword evidence="8" id="KW-0276">Fatty acid metabolism</keyword>
<dbReference type="Proteomes" id="UP001152755">
    <property type="component" value="Unassembled WGS sequence"/>
</dbReference>
<dbReference type="PANTHER" id="PTHR12418">
    <property type="entry name" value="ACYL-COENZYME A THIOESTERASE THEM4"/>
    <property type="match status" value="1"/>
</dbReference>
<dbReference type="GO" id="GO:0006631">
    <property type="term" value="P:fatty acid metabolic process"/>
    <property type="evidence" value="ECO:0007669"/>
    <property type="project" value="UniProtKB-KW"/>
</dbReference>
<gene>
    <name evidence="25" type="ORF">NVS88_15935</name>
</gene>
<evidence type="ECO:0000256" key="8">
    <source>
        <dbReference type="ARBA" id="ARBA00022832"/>
    </source>
</evidence>
<comment type="catalytic activity">
    <reaction evidence="23">
        <text>tetradecanoyl-CoA + H2O = tetradecanoate + CoA + H(+)</text>
        <dbReference type="Rhea" id="RHEA:40119"/>
        <dbReference type="ChEBI" id="CHEBI:15377"/>
        <dbReference type="ChEBI" id="CHEBI:15378"/>
        <dbReference type="ChEBI" id="CHEBI:30807"/>
        <dbReference type="ChEBI" id="CHEBI:57287"/>
        <dbReference type="ChEBI" id="CHEBI:57385"/>
    </reaction>
    <physiologicalReaction direction="left-to-right" evidence="23">
        <dbReference type="Rhea" id="RHEA:40120"/>
    </physiologicalReaction>
</comment>
<evidence type="ECO:0000256" key="1">
    <source>
        <dbReference type="ARBA" id="ARBA00004170"/>
    </source>
</evidence>
<evidence type="ECO:0000259" key="24">
    <source>
        <dbReference type="Pfam" id="PF03061"/>
    </source>
</evidence>
<reference evidence="25" key="1">
    <citation type="submission" date="2022-08" db="EMBL/GenBank/DDBJ databases">
        <title>Genome analysis of Corynebacteriales strain.</title>
        <authorList>
            <person name="Lee S.D."/>
        </authorList>
    </citation>
    <scope>NUCLEOTIDE SEQUENCE</scope>
    <source>
        <strain evidence="25">D3-21</strain>
    </source>
</reference>
<comment type="caution">
    <text evidence="25">The sequence shown here is derived from an EMBL/GenBank/DDBJ whole genome shotgun (WGS) entry which is preliminary data.</text>
</comment>
<evidence type="ECO:0000256" key="10">
    <source>
        <dbReference type="ARBA" id="ARBA00023098"/>
    </source>
</evidence>
<dbReference type="EMBL" id="JANRHA010000011">
    <property type="protein sequence ID" value="MDG3016050.1"/>
    <property type="molecule type" value="Genomic_DNA"/>
</dbReference>
<dbReference type="SUPFAM" id="SSF54637">
    <property type="entry name" value="Thioesterase/thiol ester dehydrase-isomerase"/>
    <property type="match status" value="1"/>
</dbReference>
<dbReference type="EC" id="3.1.2.2" evidence="16"/>
<comment type="catalytic activity">
    <reaction evidence="22">
        <text>dodecanoyl-CoA + H2O = dodecanoate + CoA + H(+)</text>
        <dbReference type="Rhea" id="RHEA:30135"/>
        <dbReference type="ChEBI" id="CHEBI:15377"/>
        <dbReference type="ChEBI" id="CHEBI:15378"/>
        <dbReference type="ChEBI" id="CHEBI:18262"/>
        <dbReference type="ChEBI" id="CHEBI:57287"/>
        <dbReference type="ChEBI" id="CHEBI:57375"/>
    </reaction>
    <physiologicalReaction direction="left-to-right" evidence="22">
        <dbReference type="Rhea" id="RHEA:30136"/>
    </physiologicalReaction>
</comment>
<evidence type="ECO:0000256" key="9">
    <source>
        <dbReference type="ARBA" id="ARBA00022946"/>
    </source>
</evidence>
<evidence type="ECO:0000256" key="12">
    <source>
        <dbReference type="ARBA" id="ARBA00023273"/>
    </source>
</evidence>
<proteinExistence type="inferred from homology"/>
<keyword evidence="26" id="KW-1185">Reference proteome</keyword>
<accession>A0A9X4M122</accession>
<dbReference type="GO" id="GO:0005737">
    <property type="term" value="C:cytoplasm"/>
    <property type="evidence" value="ECO:0007669"/>
    <property type="project" value="UniProtKB-SubCell"/>
</dbReference>
<evidence type="ECO:0000256" key="20">
    <source>
        <dbReference type="ARBA" id="ARBA00047734"/>
    </source>
</evidence>